<organism evidence="3 4">
    <name type="scientific">Ephemerocybe angulata</name>
    <dbReference type="NCBI Taxonomy" id="980116"/>
    <lineage>
        <taxon>Eukaryota</taxon>
        <taxon>Fungi</taxon>
        <taxon>Dikarya</taxon>
        <taxon>Basidiomycota</taxon>
        <taxon>Agaricomycotina</taxon>
        <taxon>Agaricomycetes</taxon>
        <taxon>Agaricomycetidae</taxon>
        <taxon>Agaricales</taxon>
        <taxon>Agaricineae</taxon>
        <taxon>Psathyrellaceae</taxon>
        <taxon>Ephemerocybe</taxon>
    </lineage>
</organism>
<dbReference type="InterPro" id="IPR012337">
    <property type="entry name" value="RNaseH-like_sf"/>
</dbReference>
<dbReference type="Proteomes" id="UP000541558">
    <property type="component" value="Unassembled WGS sequence"/>
</dbReference>
<evidence type="ECO:0000259" key="2">
    <source>
        <dbReference type="Pfam" id="PF05699"/>
    </source>
</evidence>
<dbReference type="AlphaFoldDB" id="A0A8H5B996"/>
<evidence type="ECO:0000313" key="4">
    <source>
        <dbReference type="Proteomes" id="UP000541558"/>
    </source>
</evidence>
<name>A0A8H5B996_9AGAR</name>
<protein>
    <recommendedName>
        <fullName evidence="2">HAT C-terminal dimerisation domain-containing protein</fullName>
    </recommendedName>
</protein>
<feature type="domain" description="HAT C-terminal dimerisation" evidence="2">
    <location>
        <begin position="75"/>
        <end position="152"/>
    </location>
</feature>
<dbReference type="Pfam" id="PF05699">
    <property type="entry name" value="Dimer_Tnp_hAT"/>
    <property type="match status" value="1"/>
</dbReference>
<comment type="caution">
    <text evidence="3">The sequence shown here is derived from an EMBL/GenBank/DDBJ whole genome shotgun (WGS) entry which is preliminary data.</text>
</comment>
<feature type="region of interest" description="Disordered" evidence="1">
    <location>
        <begin position="26"/>
        <end position="47"/>
    </location>
</feature>
<reference evidence="3 4" key="1">
    <citation type="journal article" date="2020" name="ISME J.">
        <title>Uncovering the hidden diversity of litter-decomposition mechanisms in mushroom-forming fungi.</title>
        <authorList>
            <person name="Floudas D."/>
            <person name="Bentzer J."/>
            <person name="Ahren D."/>
            <person name="Johansson T."/>
            <person name="Persson P."/>
            <person name="Tunlid A."/>
        </authorList>
    </citation>
    <scope>NUCLEOTIDE SEQUENCE [LARGE SCALE GENOMIC DNA]</scope>
    <source>
        <strain evidence="3 4">CBS 175.51</strain>
    </source>
</reference>
<evidence type="ECO:0000256" key="1">
    <source>
        <dbReference type="SAM" id="MobiDB-lite"/>
    </source>
</evidence>
<keyword evidence="4" id="KW-1185">Reference proteome</keyword>
<accession>A0A8H5B996</accession>
<dbReference type="InterPro" id="IPR008906">
    <property type="entry name" value="HATC_C_dom"/>
</dbReference>
<proteinExistence type="predicted"/>
<sequence length="194" mass="21319">MATHGWPEEWILKAKSIGRTIWQTQYRPAPPAEAETSTAASQDLSRGDRFKAARERFKAHGAQHGDGIEASDPYEEWISSPPVMTSSDPITYWTGMLAAGDLLAPMALDYLTAPATSTDVERAFSRGGLTVSKLRHSLADKTTKASTVLGSWHEHGGLIPFDDLVAKFKQKRKRGKKKARGLEEAPTELIELDS</sequence>
<feature type="compositionally biased region" description="Low complexity" evidence="1">
    <location>
        <begin position="32"/>
        <end position="41"/>
    </location>
</feature>
<dbReference type="EMBL" id="JAACJK010000177">
    <property type="protein sequence ID" value="KAF5318888.1"/>
    <property type="molecule type" value="Genomic_DNA"/>
</dbReference>
<evidence type="ECO:0000313" key="3">
    <source>
        <dbReference type="EMBL" id="KAF5318888.1"/>
    </source>
</evidence>
<gene>
    <name evidence="3" type="ORF">D9611_014723</name>
</gene>
<feature type="region of interest" description="Disordered" evidence="1">
    <location>
        <begin position="173"/>
        <end position="194"/>
    </location>
</feature>
<dbReference type="SUPFAM" id="SSF53098">
    <property type="entry name" value="Ribonuclease H-like"/>
    <property type="match status" value="1"/>
</dbReference>
<dbReference type="GO" id="GO:0046983">
    <property type="term" value="F:protein dimerization activity"/>
    <property type="evidence" value="ECO:0007669"/>
    <property type="project" value="InterPro"/>
</dbReference>
<dbReference type="OrthoDB" id="1715602at2759"/>